<dbReference type="FunFam" id="3.80.10.10:FF:000041">
    <property type="entry name" value="LRR receptor-like serine/threonine-protein kinase ERECTA"/>
    <property type="match status" value="1"/>
</dbReference>
<dbReference type="InterPro" id="IPR055414">
    <property type="entry name" value="LRR_R13L4/SHOC2-like"/>
</dbReference>
<evidence type="ECO:0000313" key="17">
    <source>
        <dbReference type="Proteomes" id="UP000434276"/>
    </source>
</evidence>
<evidence type="ECO:0000256" key="5">
    <source>
        <dbReference type="ARBA" id="ARBA00022692"/>
    </source>
</evidence>
<feature type="domain" description="Leucine-rich repeat-containing N-terminal plant-type" evidence="14">
    <location>
        <begin position="75"/>
        <end position="93"/>
    </location>
</feature>
<keyword evidence="10" id="KW-0675">Receptor</keyword>
<keyword evidence="9 12" id="KW-0472">Membrane</keyword>
<evidence type="ECO:0000256" key="2">
    <source>
        <dbReference type="ARBA" id="ARBA00009592"/>
    </source>
</evidence>
<dbReference type="SUPFAM" id="SSF52047">
    <property type="entry name" value="RNI-like"/>
    <property type="match status" value="2"/>
</dbReference>
<dbReference type="SMART" id="SM00369">
    <property type="entry name" value="LRR_TYP"/>
    <property type="match status" value="10"/>
</dbReference>
<dbReference type="FunFam" id="3.80.10.10:FF:001166">
    <property type="entry name" value="Cf2-like protein"/>
    <property type="match status" value="1"/>
</dbReference>
<dbReference type="Gene3D" id="3.80.10.10">
    <property type="entry name" value="Ribonuclease Inhibitor"/>
    <property type="match status" value="4"/>
</dbReference>
<protein>
    <submittedName>
        <fullName evidence="16">Uncharacterized protein</fullName>
    </submittedName>
</protein>
<dbReference type="Pfam" id="PF08263">
    <property type="entry name" value="LRRNT_2"/>
    <property type="match status" value="2"/>
</dbReference>
<dbReference type="FunFam" id="3.80.10.10:FF:000213">
    <property type="entry name" value="Tyrosine-sulfated glycopeptide receptor 1"/>
    <property type="match status" value="2"/>
</dbReference>
<evidence type="ECO:0000259" key="15">
    <source>
        <dbReference type="Pfam" id="PF23598"/>
    </source>
</evidence>
<dbReference type="Pfam" id="PF00560">
    <property type="entry name" value="LRR_1"/>
    <property type="match status" value="1"/>
</dbReference>
<dbReference type="Pfam" id="PF23598">
    <property type="entry name" value="LRR_14"/>
    <property type="match status" value="1"/>
</dbReference>
<dbReference type="PANTHER" id="PTHR48061">
    <property type="entry name" value="LEUCINE-RICH REPEAT RECEPTOR PROTEIN KINASE EMS1-LIKE-RELATED"/>
    <property type="match status" value="1"/>
</dbReference>
<evidence type="ECO:0000256" key="7">
    <source>
        <dbReference type="ARBA" id="ARBA00022737"/>
    </source>
</evidence>
<evidence type="ECO:0000256" key="9">
    <source>
        <dbReference type="ARBA" id="ARBA00023136"/>
    </source>
</evidence>
<reference evidence="16 17" key="1">
    <citation type="submission" date="2019-12" db="EMBL/GenBank/DDBJ databases">
        <authorList>
            <person name="Jiao W.-B."/>
            <person name="Schneeberger K."/>
        </authorList>
    </citation>
    <scope>NUCLEOTIDE SEQUENCE [LARGE SCALE GENOMIC DNA]</scope>
    <source>
        <strain evidence="17">cv. C24</strain>
    </source>
</reference>
<evidence type="ECO:0000313" key="16">
    <source>
        <dbReference type="EMBL" id="CAA0275201.1"/>
    </source>
</evidence>
<evidence type="ECO:0000256" key="10">
    <source>
        <dbReference type="ARBA" id="ARBA00023170"/>
    </source>
</evidence>
<feature type="signal peptide" evidence="13">
    <location>
        <begin position="1"/>
        <end position="25"/>
    </location>
</feature>
<evidence type="ECO:0000259" key="14">
    <source>
        <dbReference type="Pfam" id="PF08263"/>
    </source>
</evidence>
<dbReference type="GO" id="GO:0005886">
    <property type="term" value="C:plasma membrane"/>
    <property type="evidence" value="ECO:0007669"/>
    <property type="project" value="UniProtKB-SubCell"/>
</dbReference>
<proteinExistence type="inferred from homology"/>
<feature type="domain" description="Leucine-rich repeat-containing N-terminal plant-type" evidence="14">
    <location>
        <begin position="37"/>
        <end position="60"/>
    </location>
</feature>
<evidence type="ECO:0000256" key="13">
    <source>
        <dbReference type="SAM" id="SignalP"/>
    </source>
</evidence>
<keyword evidence="7" id="KW-0677">Repeat</keyword>
<keyword evidence="3" id="KW-1003">Cell membrane</keyword>
<dbReference type="PANTHER" id="PTHR48061:SF46">
    <property type="entry name" value="LEUCINE-RICH REPEAT-CONTAINING N-TERMINAL PLANT-TYPE DOMAIN-CONTAINING PROTEIN"/>
    <property type="match status" value="1"/>
</dbReference>
<keyword evidence="6 13" id="KW-0732">Signal</keyword>
<evidence type="ECO:0000256" key="4">
    <source>
        <dbReference type="ARBA" id="ARBA00022614"/>
    </source>
</evidence>
<feature type="chain" id="PRO_5024835795" evidence="13">
    <location>
        <begin position="26"/>
        <end position="994"/>
    </location>
</feature>
<dbReference type="OrthoDB" id="442066at2759"/>
<sequence>MTGLYSSMSFFLRTIVLLFSTSSFCNTFASLTQDSCHPDQRDALLEFKNEFKIWYPNGFLDFDGVLMDVTSYPKTKLWTKNSDCCYWDGITCDTKSGKVTGLDLSCSCLHGRLEPNSSLFRLQHLRSVNLAYNNFTNSPIPAEFSKFMRLERLNLSRSLFSGHIPIKLLQLTNLVSLDLSSSFPYSPSSLSIEKPLFLHLLALNFMNLRELDMSSVDISSAIPNEFSYMWSLRSLTLKGCNLLGTFPNKVLVIPNLESISLDHNLNLEGSLPNFLRNNSLLKLSIYNTSFSGTIPNSISNLKHLTSLKLQQSAFSGRIPSSLGSLSHLSNLVLSENNFVGAIPSSISNLKQLTLFDVFNNNFIGNFQPSLLNLTQLRYIDICANHFTGFLPPTISQLSNLEFFSACDNSFTGSIPSSLFNISSLTTLGLSYNQLNDTTNIKNISLLHNLQRLLLDNNNFKASQVDLDVFLSLKRLVSLALSGIPLSTTNITSDSEFSSHLEYLELSGCNIIEFPEFIRNQRNLSSIDLSNNNIKGQVPNWLWRLPELSTVDLSNNSLIGFNGSLKALSGSKIVMLDLSSNAFQGPLFMPPRGIQYFLGSYNNFTGYIPPSICGLANPLILDLSNNNLHGLIPRCLEAQMSSLSVLNLRNNSLDGSLPNIFMNAKVLSSLDVSHNTLEGKLPASLAGCSALEILNVESNNINDTFPFWLNSLPKLQVLVLRSNNFRGTLHNVDGVWFGFPLLRITDVSHNDFVGTLPSDYFMNWTAISKSETELQYIGDPEDYGYYTSLVLMNKGVSMEMQRILTKYTVIDFAGNKIQGKIPESVGILKELHVLNLSSNAFTGHIPSSLANLTNLESLDISQNKIGGEIPPELGTLSSLEWINVSHNQLVGSIPQGTQFHRQNCSSYEGNPGIYGSSLKDVCGDIHAPRSPQAVLPHSSSSSSEEDELISWIAACLGFAPGMVFGLTMGYIMTSHKHEWFMDTFGRRKGRSTRTR</sequence>
<dbReference type="ExpressionAtlas" id="A0A5S9WMD2">
    <property type="expression patterns" value="baseline and differential"/>
</dbReference>
<organism evidence="16 17">
    <name type="scientific">Arabidopsis thaliana</name>
    <name type="common">Mouse-ear cress</name>
    <dbReference type="NCBI Taxonomy" id="3702"/>
    <lineage>
        <taxon>Eukaryota</taxon>
        <taxon>Viridiplantae</taxon>
        <taxon>Streptophyta</taxon>
        <taxon>Embryophyta</taxon>
        <taxon>Tracheophyta</taxon>
        <taxon>Spermatophyta</taxon>
        <taxon>Magnoliopsida</taxon>
        <taxon>eudicotyledons</taxon>
        <taxon>Gunneridae</taxon>
        <taxon>Pentapetalae</taxon>
        <taxon>rosids</taxon>
        <taxon>malvids</taxon>
        <taxon>Brassicales</taxon>
        <taxon>Brassicaceae</taxon>
        <taxon>Camelineae</taxon>
        <taxon>Arabidopsis</taxon>
    </lineage>
</organism>
<dbReference type="EMBL" id="CACSHJ010000087">
    <property type="protein sequence ID" value="CAA0275201.1"/>
    <property type="molecule type" value="Genomic_DNA"/>
</dbReference>
<keyword evidence="8 12" id="KW-1133">Transmembrane helix</keyword>
<evidence type="ECO:0000256" key="3">
    <source>
        <dbReference type="ARBA" id="ARBA00022475"/>
    </source>
</evidence>
<dbReference type="InterPro" id="IPR032675">
    <property type="entry name" value="LRR_dom_sf"/>
</dbReference>
<name>A0A5S9WMD2_ARATH</name>
<dbReference type="InterPro" id="IPR003591">
    <property type="entry name" value="Leu-rich_rpt_typical-subtyp"/>
</dbReference>
<dbReference type="InterPro" id="IPR001611">
    <property type="entry name" value="Leu-rich_rpt"/>
</dbReference>
<dbReference type="InterPro" id="IPR013210">
    <property type="entry name" value="LRR_N_plant-typ"/>
</dbReference>
<keyword evidence="11" id="KW-0325">Glycoprotein</keyword>
<dbReference type="InterPro" id="IPR046956">
    <property type="entry name" value="RLP23-like"/>
</dbReference>
<dbReference type="Pfam" id="PF13855">
    <property type="entry name" value="LRR_8"/>
    <property type="match status" value="3"/>
</dbReference>
<feature type="domain" description="Disease resistance R13L4/SHOC-2-like LRR" evidence="15">
    <location>
        <begin position="283"/>
        <end position="484"/>
    </location>
</feature>
<keyword evidence="4" id="KW-0433">Leucine-rich repeat</keyword>
<comment type="similarity">
    <text evidence="2">Belongs to the RLP family.</text>
</comment>
<dbReference type="PRINTS" id="PR00019">
    <property type="entry name" value="LEURICHRPT"/>
</dbReference>
<dbReference type="SUPFAM" id="SSF52058">
    <property type="entry name" value="L domain-like"/>
    <property type="match status" value="1"/>
</dbReference>
<keyword evidence="5 12" id="KW-0812">Transmembrane</keyword>
<feature type="transmembrane region" description="Helical" evidence="12">
    <location>
        <begin position="947"/>
        <end position="970"/>
    </location>
</feature>
<accession>A0A5S9WMD2</accession>
<dbReference type="Proteomes" id="UP000434276">
    <property type="component" value="Unassembled WGS sequence"/>
</dbReference>
<evidence type="ECO:0000256" key="1">
    <source>
        <dbReference type="ARBA" id="ARBA00004251"/>
    </source>
</evidence>
<evidence type="ECO:0000256" key="11">
    <source>
        <dbReference type="ARBA" id="ARBA00023180"/>
    </source>
</evidence>
<comment type="subcellular location">
    <subcellularLocation>
        <location evidence="1">Cell membrane</location>
        <topology evidence="1">Single-pass type I membrane protein</topology>
    </subcellularLocation>
</comment>
<evidence type="ECO:0000256" key="8">
    <source>
        <dbReference type="ARBA" id="ARBA00022989"/>
    </source>
</evidence>
<evidence type="ECO:0000256" key="12">
    <source>
        <dbReference type="SAM" id="Phobius"/>
    </source>
</evidence>
<gene>
    <name evidence="16" type="ORF">C24_LOCUS3710</name>
</gene>
<dbReference type="AlphaFoldDB" id="A0A5S9WMD2"/>
<evidence type="ECO:0000256" key="6">
    <source>
        <dbReference type="ARBA" id="ARBA00022729"/>
    </source>
</evidence>